<comment type="caution">
    <text evidence="7">The sequence shown here is derived from an EMBL/GenBank/DDBJ whole genome shotgun (WGS) entry which is preliminary data.</text>
</comment>
<dbReference type="GO" id="GO:0005840">
    <property type="term" value="C:ribosome"/>
    <property type="evidence" value="ECO:0007669"/>
    <property type="project" value="UniProtKB-KW"/>
</dbReference>
<evidence type="ECO:0000256" key="3">
    <source>
        <dbReference type="ARBA" id="ARBA00022603"/>
    </source>
</evidence>
<keyword evidence="7" id="KW-0689">Ribosomal protein</keyword>
<dbReference type="GO" id="GO:0008276">
    <property type="term" value="F:protein methyltransferase activity"/>
    <property type="evidence" value="ECO:0007669"/>
    <property type="project" value="UniProtKB-UniRule"/>
</dbReference>
<feature type="binding site" evidence="6">
    <location>
        <position position="185"/>
    </location>
    <ligand>
        <name>S-adenosyl-L-methionine</name>
        <dbReference type="ChEBI" id="CHEBI:59789"/>
    </ligand>
</feature>
<dbReference type="InterPro" id="IPR050078">
    <property type="entry name" value="Ribosomal_L11_MeTrfase_PrmA"/>
</dbReference>
<comment type="function">
    <text evidence="6">Methylates ribosomal protein L11.</text>
</comment>
<keyword evidence="3 6" id="KW-0489">Methyltransferase</keyword>
<keyword evidence="4 6" id="KW-0808">Transferase</keyword>
<dbReference type="GO" id="GO:0005737">
    <property type="term" value="C:cytoplasm"/>
    <property type="evidence" value="ECO:0007669"/>
    <property type="project" value="UniProtKB-SubCell"/>
</dbReference>
<dbReference type="PANTHER" id="PTHR43648:SF1">
    <property type="entry name" value="ELECTRON TRANSFER FLAVOPROTEIN BETA SUBUNIT LYSINE METHYLTRANSFERASE"/>
    <property type="match status" value="1"/>
</dbReference>
<dbReference type="Pfam" id="PF06325">
    <property type="entry name" value="PrmA"/>
    <property type="match status" value="1"/>
</dbReference>
<comment type="catalytic activity">
    <reaction evidence="6">
        <text>L-lysyl-[protein] + 3 S-adenosyl-L-methionine = N(6),N(6),N(6)-trimethyl-L-lysyl-[protein] + 3 S-adenosyl-L-homocysteine + 3 H(+)</text>
        <dbReference type="Rhea" id="RHEA:54192"/>
        <dbReference type="Rhea" id="RHEA-COMP:9752"/>
        <dbReference type="Rhea" id="RHEA-COMP:13826"/>
        <dbReference type="ChEBI" id="CHEBI:15378"/>
        <dbReference type="ChEBI" id="CHEBI:29969"/>
        <dbReference type="ChEBI" id="CHEBI:57856"/>
        <dbReference type="ChEBI" id="CHEBI:59789"/>
        <dbReference type="ChEBI" id="CHEBI:61961"/>
    </reaction>
</comment>
<evidence type="ECO:0000256" key="6">
    <source>
        <dbReference type="HAMAP-Rule" id="MF_00735"/>
    </source>
</evidence>
<keyword evidence="5 6" id="KW-0949">S-adenosyl-L-methionine</keyword>
<dbReference type="Gene3D" id="3.40.50.150">
    <property type="entry name" value="Vaccinia Virus protein VP39"/>
    <property type="match status" value="1"/>
</dbReference>
<feature type="binding site" evidence="6">
    <location>
        <position position="142"/>
    </location>
    <ligand>
        <name>S-adenosyl-L-methionine</name>
        <dbReference type="ChEBI" id="CHEBI:59789"/>
    </ligand>
</feature>
<dbReference type="Proteomes" id="UP000290204">
    <property type="component" value="Unassembled WGS sequence"/>
</dbReference>
<sequence>MRQAMVSMAYLSAKQILTMINYIKISVPVTSDEQQEILLALLSEEGYDGFEETTDALNAYISEEQFDQQQLEELLQPFSLSYTKEVIAPKNWNAEWESNYEPVVVDEFVAVRAHFHQTIATVQHEIVITPKMSFGTGHHATTWQVMKLMQGIDFSNKTVFDFGCGTAVLAILAEKLGATSVLAVDNDDWCIENSLENVATNNCTKIVVQKADVPSTHQFDIILANINRHILLQYMVTMAASLNNKGYIIISGFYKDENQLLIDAATAQQLQLITASDRNNWSALLFQKIA</sequence>
<dbReference type="AlphaFoldDB" id="A0A4Q1CFS7"/>
<gene>
    <name evidence="6" type="primary">prmA</name>
    <name evidence="7" type="ORF">ESA94_15630</name>
</gene>
<dbReference type="EMBL" id="SDHW01000005">
    <property type="protein sequence ID" value="RXK58819.1"/>
    <property type="molecule type" value="Genomic_DNA"/>
</dbReference>
<feature type="binding site" evidence="6">
    <location>
        <position position="225"/>
    </location>
    <ligand>
        <name>S-adenosyl-L-methionine</name>
        <dbReference type="ChEBI" id="CHEBI:59789"/>
    </ligand>
</feature>
<keyword evidence="2 6" id="KW-0963">Cytoplasm</keyword>
<dbReference type="InterPro" id="IPR029063">
    <property type="entry name" value="SAM-dependent_MTases_sf"/>
</dbReference>
<dbReference type="OrthoDB" id="9785995at2"/>
<dbReference type="PIRSF" id="PIRSF000401">
    <property type="entry name" value="RPL11_MTase"/>
    <property type="match status" value="1"/>
</dbReference>
<dbReference type="SUPFAM" id="SSF53335">
    <property type="entry name" value="S-adenosyl-L-methionine-dependent methyltransferases"/>
    <property type="match status" value="1"/>
</dbReference>
<dbReference type="GO" id="GO:0032259">
    <property type="term" value="P:methylation"/>
    <property type="evidence" value="ECO:0007669"/>
    <property type="project" value="UniProtKB-KW"/>
</dbReference>
<evidence type="ECO:0000313" key="7">
    <source>
        <dbReference type="EMBL" id="RXK58819.1"/>
    </source>
</evidence>
<name>A0A4Q1CFS7_9BACT</name>
<evidence type="ECO:0000256" key="5">
    <source>
        <dbReference type="ARBA" id="ARBA00022691"/>
    </source>
</evidence>
<accession>A0A4Q1CFS7</accession>
<dbReference type="PANTHER" id="PTHR43648">
    <property type="entry name" value="ELECTRON TRANSFER FLAVOPROTEIN BETA SUBUNIT LYSINE METHYLTRANSFERASE"/>
    <property type="match status" value="1"/>
</dbReference>
<dbReference type="NCBIfam" id="NF001785">
    <property type="entry name" value="PRK00517.2-2"/>
    <property type="match status" value="1"/>
</dbReference>
<proteinExistence type="inferred from homology"/>
<keyword evidence="7" id="KW-0687">Ribonucleoprotein</keyword>
<comment type="subcellular location">
    <subcellularLocation>
        <location evidence="6">Cytoplasm</location>
    </subcellularLocation>
</comment>
<comment type="similarity">
    <text evidence="1 6">Belongs to the methyltransferase superfamily. PrmA family.</text>
</comment>
<evidence type="ECO:0000256" key="2">
    <source>
        <dbReference type="ARBA" id="ARBA00022490"/>
    </source>
</evidence>
<dbReference type="InterPro" id="IPR004498">
    <property type="entry name" value="Ribosomal_PrmA_MeTrfase"/>
</dbReference>
<keyword evidence="8" id="KW-1185">Reference proteome</keyword>
<feature type="binding site" evidence="6">
    <location>
        <position position="163"/>
    </location>
    <ligand>
        <name>S-adenosyl-L-methionine</name>
        <dbReference type="ChEBI" id="CHEBI:59789"/>
    </ligand>
</feature>
<reference evidence="7 8" key="1">
    <citation type="submission" date="2019-01" db="EMBL/GenBank/DDBJ databases">
        <title>Lacibacter sp. strain TTM-7.</title>
        <authorList>
            <person name="Chen W.-M."/>
        </authorList>
    </citation>
    <scope>NUCLEOTIDE SEQUENCE [LARGE SCALE GENOMIC DNA]</scope>
    <source>
        <strain evidence="7 8">TTM-7</strain>
    </source>
</reference>
<evidence type="ECO:0000256" key="4">
    <source>
        <dbReference type="ARBA" id="ARBA00022679"/>
    </source>
</evidence>
<evidence type="ECO:0000256" key="1">
    <source>
        <dbReference type="ARBA" id="ARBA00009741"/>
    </source>
</evidence>
<protein>
    <recommendedName>
        <fullName evidence="6">Ribosomal protein L11 methyltransferase</fullName>
        <shortName evidence="6">L11 Mtase</shortName>
        <ecNumber evidence="6">2.1.1.-</ecNumber>
    </recommendedName>
</protein>
<dbReference type="HAMAP" id="MF_00735">
    <property type="entry name" value="Methyltr_PrmA"/>
    <property type="match status" value="1"/>
</dbReference>
<dbReference type="EC" id="2.1.1.-" evidence="6"/>
<dbReference type="CDD" id="cd02440">
    <property type="entry name" value="AdoMet_MTases"/>
    <property type="match status" value="1"/>
</dbReference>
<organism evidence="7 8">
    <name type="scientific">Lacibacter luteus</name>
    <dbReference type="NCBI Taxonomy" id="2508719"/>
    <lineage>
        <taxon>Bacteria</taxon>
        <taxon>Pseudomonadati</taxon>
        <taxon>Bacteroidota</taxon>
        <taxon>Chitinophagia</taxon>
        <taxon>Chitinophagales</taxon>
        <taxon>Chitinophagaceae</taxon>
        <taxon>Lacibacter</taxon>
    </lineage>
</organism>
<evidence type="ECO:0000313" key="8">
    <source>
        <dbReference type="Proteomes" id="UP000290204"/>
    </source>
</evidence>